<dbReference type="AlphaFoldDB" id="A0A174V1Y3"/>
<dbReference type="Proteomes" id="UP000286211">
    <property type="component" value="Unassembled WGS sequence"/>
</dbReference>
<comment type="caution">
    <text evidence="4">The sequence shown here is derived from an EMBL/GenBank/DDBJ whole genome shotgun (WGS) entry which is preliminary data.</text>
</comment>
<evidence type="ECO:0000313" key="6">
    <source>
        <dbReference type="Proteomes" id="UP000285776"/>
    </source>
</evidence>
<dbReference type="EMBL" id="QRVA01000004">
    <property type="protein sequence ID" value="RGS18261.1"/>
    <property type="molecule type" value="Genomic_DNA"/>
</dbReference>
<keyword evidence="1" id="KW-1133">Transmembrane helix</keyword>
<dbReference type="EMBL" id="QRNB01000014">
    <property type="protein sequence ID" value="RHK11653.1"/>
    <property type="molecule type" value="Genomic_DNA"/>
</dbReference>
<evidence type="ECO:0000313" key="4">
    <source>
        <dbReference type="EMBL" id="RHK11653.1"/>
    </source>
</evidence>
<sequence>MTLKAARMYSLLLFVVYNAPSFSEIALLGTKMFCFYIIKLGGESAKTFLFILFFPQILVSLHQKIIYDFIRVYK</sequence>
<protein>
    <submittedName>
        <fullName evidence="4">Uncharacterized protein</fullName>
    </submittedName>
</protein>
<dbReference type="Proteomes" id="UP000285776">
    <property type="component" value="Unassembled WGS sequence"/>
</dbReference>
<organism evidence="4 7">
    <name type="scientific">Segatella copri</name>
    <dbReference type="NCBI Taxonomy" id="165179"/>
    <lineage>
        <taxon>Bacteria</taxon>
        <taxon>Pseudomonadati</taxon>
        <taxon>Bacteroidota</taxon>
        <taxon>Bacteroidia</taxon>
        <taxon>Bacteroidales</taxon>
        <taxon>Prevotellaceae</taxon>
        <taxon>Segatella</taxon>
    </lineage>
</organism>
<reference evidence="5 6" key="1">
    <citation type="submission" date="2018-08" db="EMBL/GenBank/DDBJ databases">
        <title>A genome reference for cultivated species of the human gut microbiota.</title>
        <authorList>
            <person name="Zou Y."/>
            <person name="Xue W."/>
            <person name="Luo G."/>
        </authorList>
    </citation>
    <scope>NUCLEOTIDE SEQUENCE [LARGE SCALE GENOMIC DNA]</scope>
    <source>
        <strain evidence="3 6">AF10-17</strain>
        <strain evidence="2 5">AF24-12</strain>
        <strain evidence="4 7">AF46-2NS</strain>
    </source>
</reference>
<evidence type="ECO:0000313" key="5">
    <source>
        <dbReference type="Proteomes" id="UP000283872"/>
    </source>
</evidence>
<name>A0A174V1Y3_9BACT</name>
<evidence type="ECO:0000313" key="3">
    <source>
        <dbReference type="EMBL" id="RGW75810.1"/>
    </source>
</evidence>
<gene>
    <name evidence="4" type="ORF">DW079_04205</name>
    <name evidence="3" type="ORF">DWV53_12860</name>
    <name evidence="2" type="ORF">DWY11_02715</name>
</gene>
<keyword evidence="1" id="KW-0812">Transmembrane</keyword>
<dbReference type="EMBL" id="QSAV01000051">
    <property type="protein sequence ID" value="RGW75810.1"/>
    <property type="molecule type" value="Genomic_DNA"/>
</dbReference>
<evidence type="ECO:0000256" key="1">
    <source>
        <dbReference type="SAM" id="Phobius"/>
    </source>
</evidence>
<proteinExistence type="predicted"/>
<accession>A0A174V1Y3</accession>
<evidence type="ECO:0000313" key="2">
    <source>
        <dbReference type="EMBL" id="RGS18261.1"/>
    </source>
</evidence>
<feature type="transmembrane region" description="Helical" evidence="1">
    <location>
        <begin position="47"/>
        <end position="67"/>
    </location>
</feature>
<evidence type="ECO:0000313" key="7">
    <source>
        <dbReference type="Proteomes" id="UP000286211"/>
    </source>
</evidence>
<keyword evidence="1" id="KW-0472">Membrane</keyword>
<dbReference type="Proteomes" id="UP000283872">
    <property type="component" value="Unassembled WGS sequence"/>
</dbReference>